<dbReference type="PROSITE" id="PS50404">
    <property type="entry name" value="GST_NTER"/>
    <property type="match status" value="1"/>
</dbReference>
<dbReference type="Gene3D" id="3.40.30.10">
    <property type="entry name" value="Glutaredoxin"/>
    <property type="match status" value="1"/>
</dbReference>
<keyword evidence="5" id="KW-1185">Reference proteome</keyword>
<protein>
    <submittedName>
        <fullName evidence="4">Glutathione S-transferase family protein</fullName>
    </submittedName>
</protein>
<feature type="domain" description="GST C-terminal" evidence="3">
    <location>
        <begin position="84"/>
        <end position="204"/>
    </location>
</feature>
<dbReference type="PANTHER" id="PTHR44051:SF8">
    <property type="entry name" value="GLUTATHIONE S-TRANSFERASE GSTA"/>
    <property type="match status" value="1"/>
</dbReference>
<evidence type="ECO:0000256" key="1">
    <source>
        <dbReference type="RuleBase" id="RU003494"/>
    </source>
</evidence>
<name>A0ABU5VZP4_9BACT</name>
<dbReference type="InterPro" id="IPR036282">
    <property type="entry name" value="Glutathione-S-Trfase_C_sf"/>
</dbReference>
<dbReference type="SFLD" id="SFLDS00019">
    <property type="entry name" value="Glutathione_Transferase_(cytos"/>
    <property type="match status" value="1"/>
</dbReference>
<dbReference type="Gene3D" id="1.20.1050.10">
    <property type="match status" value="1"/>
</dbReference>
<dbReference type="InterPro" id="IPR004046">
    <property type="entry name" value="GST_C"/>
</dbReference>
<dbReference type="SUPFAM" id="SSF52833">
    <property type="entry name" value="Thioredoxin-like"/>
    <property type="match status" value="1"/>
</dbReference>
<evidence type="ECO:0000313" key="4">
    <source>
        <dbReference type="EMBL" id="MEA9357485.1"/>
    </source>
</evidence>
<feature type="domain" description="GST N-terminal" evidence="2">
    <location>
        <begin position="1"/>
        <end position="80"/>
    </location>
</feature>
<dbReference type="Pfam" id="PF02798">
    <property type="entry name" value="GST_N"/>
    <property type="match status" value="1"/>
</dbReference>
<dbReference type="SUPFAM" id="SSF47616">
    <property type="entry name" value="GST C-terminal domain-like"/>
    <property type="match status" value="1"/>
</dbReference>
<dbReference type="SFLD" id="SFLDG00358">
    <property type="entry name" value="Main_(cytGST)"/>
    <property type="match status" value="1"/>
</dbReference>
<proteinExistence type="inferred from homology"/>
<organism evidence="4 5">
    <name type="scientific">Bacteriovorax antarcticus</name>
    <dbReference type="NCBI Taxonomy" id="3088717"/>
    <lineage>
        <taxon>Bacteria</taxon>
        <taxon>Pseudomonadati</taxon>
        <taxon>Bdellovibrionota</taxon>
        <taxon>Bacteriovoracia</taxon>
        <taxon>Bacteriovoracales</taxon>
        <taxon>Bacteriovoracaceae</taxon>
        <taxon>Bacteriovorax</taxon>
    </lineage>
</organism>
<comment type="caution">
    <text evidence="4">The sequence shown here is derived from an EMBL/GenBank/DDBJ whole genome shotgun (WGS) entry which is preliminary data.</text>
</comment>
<reference evidence="4 5" key="1">
    <citation type="submission" date="2023-11" db="EMBL/GenBank/DDBJ databases">
        <title>A Novel Polar Bacteriovorax (B. antarcticus) Isolated from the Biocrust in Antarctica.</title>
        <authorList>
            <person name="Mun W."/>
            <person name="Choi S.Y."/>
            <person name="Mitchell R.J."/>
        </authorList>
    </citation>
    <scope>NUCLEOTIDE SEQUENCE [LARGE SCALE GENOMIC DNA]</scope>
    <source>
        <strain evidence="4 5">PP10</strain>
    </source>
</reference>
<dbReference type="PANTHER" id="PTHR44051">
    <property type="entry name" value="GLUTATHIONE S-TRANSFERASE-RELATED"/>
    <property type="match status" value="1"/>
</dbReference>
<dbReference type="EMBL" id="JAYGJQ010000002">
    <property type="protein sequence ID" value="MEA9357485.1"/>
    <property type="molecule type" value="Genomic_DNA"/>
</dbReference>
<sequence>MITLYGSARTSAGRCLWCLEETGVAYENKNVDMRAKEHKSEAFLKLNPNGKVPAMVDGDVTLFESMAINFYLADKYKPELLGLTPEERALSYQWSFWASSELQDPIIQVFIQKVFMPEEKRSQAVIDENLAKLPAFFETLNNALASKTYLNGKTFTLADLNTHTVVSIAPHVGFDLSKYKNVDAWMKAISDRPAYQAYSKLRMG</sequence>
<dbReference type="Pfam" id="PF00043">
    <property type="entry name" value="GST_C"/>
    <property type="match status" value="1"/>
</dbReference>
<evidence type="ECO:0000259" key="3">
    <source>
        <dbReference type="PROSITE" id="PS50405"/>
    </source>
</evidence>
<dbReference type="InterPro" id="IPR010987">
    <property type="entry name" value="Glutathione-S-Trfase_C-like"/>
</dbReference>
<accession>A0ABU5VZP4</accession>
<gene>
    <name evidence="4" type="ORF">SHI21_14755</name>
</gene>
<dbReference type="InterPro" id="IPR036249">
    <property type="entry name" value="Thioredoxin-like_sf"/>
</dbReference>
<dbReference type="CDD" id="cd03046">
    <property type="entry name" value="GST_N_GTT1_like"/>
    <property type="match status" value="1"/>
</dbReference>
<dbReference type="SFLD" id="SFLDG01150">
    <property type="entry name" value="Main.1:_Beta-like"/>
    <property type="match status" value="1"/>
</dbReference>
<evidence type="ECO:0000259" key="2">
    <source>
        <dbReference type="PROSITE" id="PS50404"/>
    </source>
</evidence>
<dbReference type="PROSITE" id="PS50405">
    <property type="entry name" value="GST_CTER"/>
    <property type="match status" value="1"/>
</dbReference>
<dbReference type="InterPro" id="IPR040079">
    <property type="entry name" value="Glutathione_S-Trfase"/>
</dbReference>
<dbReference type="Proteomes" id="UP001302274">
    <property type="component" value="Unassembled WGS sequence"/>
</dbReference>
<evidence type="ECO:0000313" key="5">
    <source>
        <dbReference type="Proteomes" id="UP001302274"/>
    </source>
</evidence>
<comment type="similarity">
    <text evidence="1">Belongs to the GST superfamily.</text>
</comment>
<dbReference type="InterPro" id="IPR004045">
    <property type="entry name" value="Glutathione_S-Trfase_N"/>
</dbReference>
<dbReference type="RefSeq" id="WP_323577506.1">
    <property type="nucleotide sequence ID" value="NZ_JAYGJQ010000002.1"/>
</dbReference>